<evidence type="ECO:0000256" key="5">
    <source>
        <dbReference type="ARBA" id="ARBA00023065"/>
    </source>
</evidence>
<accession>A0A8X6S3S7</accession>
<name>A0A8X6S3S7_TRICX</name>
<keyword evidence="6" id="KW-0739">Sodium transport</keyword>
<evidence type="ECO:0000256" key="6">
    <source>
        <dbReference type="ARBA" id="ARBA00023201"/>
    </source>
</evidence>
<dbReference type="GO" id="GO:0006814">
    <property type="term" value="P:sodium ion transport"/>
    <property type="evidence" value="ECO:0007669"/>
    <property type="project" value="UniProtKB-KW"/>
</dbReference>
<protein>
    <submittedName>
        <fullName evidence="8">Alpha-2 adrenergic receptor</fullName>
    </submittedName>
</protein>
<comment type="caution">
    <text evidence="8">The sequence shown here is derived from an EMBL/GenBank/DDBJ whole genome shotgun (WGS) entry which is preliminary data.</text>
</comment>
<evidence type="ECO:0000313" key="9">
    <source>
        <dbReference type="Proteomes" id="UP000887159"/>
    </source>
</evidence>
<keyword evidence="2" id="KW-0813">Transport</keyword>
<organism evidence="8 9">
    <name type="scientific">Trichonephila clavipes</name>
    <name type="common">Golden silk orbweaver</name>
    <name type="synonym">Nephila clavipes</name>
    <dbReference type="NCBI Taxonomy" id="2585209"/>
    <lineage>
        <taxon>Eukaryota</taxon>
        <taxon>Metazoa</taxon>
        <taxon>Ecdysozoa</taxon>
        <taxon>Arthropoda</taxon>
        <taxon>Chelicerata</taxon>
        <taxon>Arachnida</taxon>
        <taxon>Araneae</taxon>
        <taxon>Araneomorphae</taxon>
        <taxon>Entelegynae</taxon>
        <taxon>Araneoidea</taxon>
        <taxon>Nephilidae</taxon>
        <taxon>Trichonephila</taxon>
    </lineage>
</organism>
<dbReference type="InterPro" id="IPR038377">
    <property type="entry name" value="Na/Glc_symporter_sf"/>
</dbReference>
<sequence>MKIGNNGNLVLGPFDESTPCLMIVLMNCQTKLRINHLTAFKSVAILESLMYGYACYGTSQIEVQRLLSLSNVKRAKSTLLISILPVIGLYLLCNLYGLILYSVYHLCDPISNKKATGLTKYDQVSIKYEF</sequence>
<dbReference type="GO" id="GO:0005886">
    <property type="term" value="C:plasma membrane"/>
    <property type="evidence" value="ECO:0007669"/>
    <property type="project" value="UniProtKB-SubCell"/>
</dbReference>
<dbReference type="EMBL" id="BMAU01021258">
    <property type="protein sequence ID" value="GFY06269.1"/>
    <property type="molecule type" value="Genomic_DNA"/>
</dbReference>
<keyword evidence="7" id="KW-0472">Membrane</keyword>
<keyword evidence="3" id="KW-1003">Cell membrane</keyword>
<keyword evidence="4" id="KW-0915">Sodium</keyword>
<evidence type="ECO:0000256" key="1">
    <source>
        <dbReference type="ARBA" id="ARBA00004651"/>
    </source>
</evidence>
<evidence type="ECO:0000256" key="2">
    <source>
        <dbReference type="ARBA" id="ARBA00022448"/>
    </source>
</evidence>
<keyword evidence="5" id="KW-0406">Ion transport</keyword>
<evidence type="ECO:0000256" key="3">
    <source>
        <dbReference type="ARBA" id="ARBA00022475"/>
    </source>
</evidence>
<feature type="transmembrane region" description="Helical" evidence="7">
    <location>
        <begin position="79"/>
        <end position="104"/>
    </location>
</feature>
<dbReference type="PANTHER" id="PTHR42985">
    <property type="entry name" value="SODIUM-COUPLED MONOCARBOXYLATE TRANSPORTER"/>
    <property type="match status" value="1"/>
</dbReference>
<keyword evidence="7" id="KW-1133">Transmembrane helix</keyword>
<evidence type="ECO:0000256" key="4">
    <source>
        <dbReference type="ARBA" id="ARBA00023053"/>
    </source>
</evidence>
<evidence type="ECO:0000256" key="7">
    <source>
        <dbReference type="SAM" id="Phobius"/>
    </source>
</evidence>
<keyword evidence="7" id="KW-0812">Transmembrane</keyword>
<evidence type="ECO:0000313" key="8">
    <source>
        <dbReference type="EMBL" id="GFY06269.1"/>
    </source>
</evidence>
<proteinExistence type="predicted"/>
<dbReference type="GO" id="GO:0015293">
    <property type="term" value="F:symporter activity"/>
    <property type="evidence" value="ECO:0007669"/>
    <property type="project" value="TreeGrafter"/>
</dbReference>
<comment type="subcellular location">
    <subcellularLocation>
        <location evidence="1">Cell membrane</location>
        <topology evidence="1">Multi-pass membrane protein</topology>
    </subcellularLocation>
</comment>
<dbReference type="AlphaFoldDB" id="A0A8X6S3S7"/>
<keyword evidence="9" id="KW-1185">Reference proteome</keyword>
<dbReference type="Gene3D" id="1.20.1730.10">
    <property type="entry name" value="Sodium/glucose cotransporter"/>
    <property type="match status" value="1"/>
</dbReference>
<dbReference type="PANTHER" id="PTHR42985:SF40">
    <property type="entry name" value="LD47995P-RELATED"/>
    <property type="match status" value="1"/>
</dbReference>
<reference evidence="8" key="1">
    <citation type="submission" date="2020-08" db="EMBL/GenBank/DDBJ databases">
        <title>Multicomponent nature underlies the extraordinary mechanical properties of spider dragline silk.</title>
        <authorList>
            <person name="Kono N."/>
            <person name="Nakamura H."/>
            <person name="Mori M."/>
            <person name="Yoshida Y."/>
            <person name="Ohtoshi R."/>
            <person name="Malay A.D."/>
            <person name="Moran D.A.P."/>
            <person name="Tomita M."/>
            <person name="Numata K."/>
            <person name="Arakawa K."/>
        </authorList>
    </citation>
    <scope>NUCLEOTIDE SEQUENCE</scope>
</reference>
<dbReference type="Proteomes" id="UP000887159">
    <property type="component" value="Unassembled WGS sequence"/>
</dbReference>
<keyword evidence="8" id="KW-0675">Receptor</keyword>
<dbReference type="InterPro" id="IPR051163">
    <property type="entry name" value="Sodium:Solute_Symporter_SSF"/>
</dbReference>
<gene>
    <name evidence="8" type="primary">NCL1_25790</name>
    <name evidence="8" type="ORF">TNCV_2680611</name>
</gene>